<dbReference type="Gene3D" id="3.40.390.10">
    <property type="entry name" value="Collagenase (Catalytic Domain)"/>
    <property type="match status" value="1"/>
</dbReference>
<dbReference type="Pfam" id="PF00090">
    <property type="entry name" value="TSP_1"/>
    <property type="match status" value="6"/>
</dbReference>
<evidence type="ECO:0000256" key="10">
    <source>
        <dbReference type="PROSITE-ProRule" id="PRU00276"/>
    </source>
</evidence>
<keyword evidence="2" id="KW-0964">Secreted</keyword>
<dbReference type="SUPFAM" id="SSF55486">
    <property type="entry name" value="Metalloproteases ('zincins'), catalytic domain"/>
    <property type="match status" value="1"/>
</dbReference>
<comment type="caution">
    <text evidence="10">Lacks conserved residue(s) required for the propagation of feature annotation.</text>
</comment>
<evidence type="ECO:0000256" key="1">
    <source>
        <dbReference type="ARBA" id="ARBA00004613"/>
    </source>
</evidence>
<evidence type="ECO:0000256" key="4">
    <source>
        <dbReference type="ARBA" id="ARBA00022723"/>
    </source>
</evidence>
<feature type="binding site" evidence="10">
    <location>
        <position position="287"/>
    </location>
    <ligand>
        <name>Zn(2+)</name>
        <dbReference type="ChEBI" id="CHEBI:29105"/>
        <note>catalytic</note>
    </ligand>
</feature>
<dbReference type="PROSITE" id="PS50215">
    <property type="entry name" value="ADAM_MEPRO"/>
    <property type="match status" value="1"/>
</dbReference>
<dbReference type="GO" id="GO:0031012">
    <property type="term" value="C:extracellular matrix"/>
    <property type="evidence" value="ECO:0007669"/>
    <property type="project" value="TreeGrafter"/>
</dbReference>
<dbReference type="InterPro" id="IPR000884">
    <property type="entry name" value="TSP1_rpt"/>
</dbReference>
<keyword evidence="4 10" id="KW-0479">Metal-binding</keyword>
<feature type="domain" description="Peptidase M12B" evidence="11">
    <location>
        <begin position="133"/>
        <end position="329"/>
    </location>
</feature>
<accession>A0A914CKA5</accession>
<dbReference type="InterPro" id="IPR036383">
    <property type="entry name" value="TSP1_rpt_sf"/>
</dbReference>
<dbReference type="Gene3D" id="3.40.1620.60">
    <property type="match status" value="1"/>
</dbReference>
<name>A0A914CKA5_9BILA</name>
<dbReference type="InterPro" id="IPR050439">
    <property type="entry name" value="ADAMTS_ADAMTS-like"/>
</dbReference>
<dbReference type="InterPro" id="IPR024079">
    <property type="entry name" value="MetalloPept_cat_dom_sf"/>
</dbReference>
<dbReference type="GO" id="GO:0030198">
    <property type="term" value="P:extracellular matrix organization"/>
    <property type="evidence" value="ECO:0007669"/>
    <property type="project" value="TreeGrafter"/>
</dbReference>
<dbReference type="Proteomes" id="UP000887540">
    <property type="component" value="Unplaced"/>
</dbReference>
<dbReference type="InterPro" id="IPR041645">
    <property type="entry name" value="ADAMTS_CR_2"/>
</dbReference>
<evidence type="ECO:0000256" key="6">
    <source>
        <dbReference type="ARBA" id="ARBA00022833"/>
    </source>
</evidence>
<keyword evidence="9" id="KW-0325">Glycoprotein</keyword>
<dbReference type="SUPFAM" id="SSF82895">
    <property type="entry name" value="TSP-1 type 1 repeat"/>
    <property type="match status" value="6"/>
</dbReference>
<reference evidence="13" key="1">
    <citation type="submission" date="2022-11" db="UniProtKB">
        <authorList>
            <consortium name="WormBaseParasite"/>
        </authorList>
    </citation>
    <scope>IDENTIFICATION</scope>
</reference>
<dbReference type="AlphaFoldDB" id="A0A914CKA5"/>
<evidence type="ECO:0000256" key="5">
    <source>
        <dbReference type="ARBA" id="ARBA00022801"/>
    </source>
</evidence>
<evidence type="ECO:0000259" key="11">
    <source>
        <dbReference type="PROSITE" id="PS50215"/>
    </source>
</evidence>
<keyword evidence="3" id="KW-0645">Protease</keyword>
<feature type="active site" evidence="10">
    <location>
        <position position="284"/>
    </location>
</feature>
<dbReference type="InterPro" id="IPR057401">
    <property type="entry name" value="Adt-1/2-like_dom"/>
</dbReference>
<dbReference type="SMART" id="SM00209">
    <property type="entry name" value="TSP1"/>
    <property type="match status" value="6"/>
</dbReference>
<dbReference type="Pfam" id="PF01421">
    <property type="entry name" value="Reprolysin"/>
    <property type="match status" value="1"/>
</dbReference>
<keyword evidence="7" id="KW-0482">Metalloprotease</keyword>
<dbReference type="GO" id="GO:0004222">
    <property type="term" value="F:metalloendopeptidase activity"/>
    <property type="evidence" value="ECO:0007669"/>
    <property type="project" value="InterPro"/>
</dbReference>
<evidence type="ECO:0000313" key="12">
    <source>
        <dbReference type="Proteomes" id="UP000887540"/>
    </source>
</evidence>
<organism evidence="12 13">
    <name type="scientific">Acrobeloides nanus</name>
    <dbReference type="NCBI Taxonomy" id="290746"/>
    <lineage>
        <taxon>Eukaryota</taxon>
        <taxon>Metazoa</taxon>
        <taxon>Ecdysozoa</taxon>
        <taxon>Nematoda</taxon>
        <taxon>Chromadorea</taxon>
        <taxon>Rhabditida</taxon>
        <taxon>Tylenchina</taxon>
        <taxon>Cephalobomorpha</taxon>
        <taxon>Cephaloboidea</taxon>
        <taxon>Cephalobidae</taxon>
        <taxon>Acrobeloides</taxon>
    </lineage>
</organism>
<keyword evidence="6 10" id="KW-0862">Zinc</keyword>
<proteinExistence type="predicted"/>
<dbReference type="PROSITE" id="PS50092">
    <property type="entry name" value="TSP1"/>
    <property type="match status" value="6"/>
</dbReference>
<protein>
    <submittedName>
        <fullName evidence="13">Peptidase M12B domain-containing protein</fullName>
    </submittedName>
</protein>
<evidence type="ECO:0000313" key="13">
    <source>
        <dbReference type="WBParaSite" id="ACRNAN_scaffold117.g22485.t1"/>
    </source>
</evidence>
<sequence>MADRVAVVHRDRAEGGGKLEFIERQVDDCHFHHISNETYAAVSNCDGNVKGTIIRPDGIHVLHPIPDHHIGRVKRSDDGMGMHIVYKREAIATNDDFCGIDNTITSEELIEDEAGVFEDVFVVGQRLELPAPLVVELALFTDEQLWRHFNSKYGGAASSKLQQYALTMLNNIQIMYKQPSVVPKLTFRIVRYEIFQSQPSSLAPHLHSYGNAQLYLDRFCRYQQNLGVRDWDHALLLTGYDIHRGGGSNSISGIARLDGMCDPWNTCTLAEGLDFTSAFIGTHELGHSVGMRHDEPYCPSVHIMSSSLGPGKVTWSTCSLRDYHSFLQRLDTRGKNCLRSTYLRERLPITGQSLPGQNYDANMQCQLMHGPGYHQISPRQDHYDGICYMMWCGMGNIWGRIITSHPALEGTFCGPNRYCQLGRCVAWNGPQQQQQQPWTTTMFTTRPTQPPPVWRTWPTTTTVRPAPVYTRAPYTPMRVDGKWSAWSTLTCSWCNCPPIIGSIGVALTTRTCSNPSPSNGGNECVGSSTRGHVCNKQCAVPNSVTVNQHISKKCQEHKRVRNDQELTGSGSQLSRYPQRACKVFCDIVNKSGQRTYRFFGDNLPDGTPCGWDRFCINGECLALSCDNMALIQRDLSCPVEKCPLIKTIAETPVPEVKGLWGEWSLWTSCTITCGTTAGYKQRSRQCSIPNKCEGQPTEWERCNTSPCPVPRAREPAWTEWTDWNLCSVSCGRGSQARYRRCTTAQNTLAFSCTGKSFEIQNCEELPCPVRPASAIGLWGVWNAWSACSTTCGPGTQTRYRYCTREPCDGSGIQRLACNLRECANWNTWGAWSECSKMCGKGIRSRSRTCPAGQSCSGSSTEQTFCNEQPCATNDAGLWSGWSMWGPCSVSCGSGVRRRTRHCQSGNCPGQFRDIEYCSMGTCPGLATAQWGETSSTTISVTDSNELSSSNEPEITETTFTPTTVSNFPETESIPAATTVTASAAVWGGWGYWSTCSSTCGNGIRRRIRKCYGSGDCNGNELEKDNCFIRAC</sequence>
<evidence type="ECO:0000256" key="9">
    <source>
        <dbReference type="ARBA" id="ARBA00023180"/>
    </source>
</evidence>
<dbReference type="Pfam" id="PF25379">
    <property type="entry name" value="Adt-1"/>
    <property type="match status" value="1"/>
</dbReference>
<keyword evidence="5" id="KW-0378">Hydrolase</keyword>
<dbReference type="GO" id="GO:0046872">
    <property type="term" value="F:metal ion binding"/>
    <property type="evidence" value="ECO:0007669"/>
    <property type="project" value="UniProtKB-KW"/>
</dbReference>
<keyword evidence="8" id="KW-1015">Disulfide bond</keyword>
<dbReference type="PANTHER" id="PTHR13723:SF200">
    <property type="entry name" value="ADAM METALLOPEPTIDASE WITH THROMBOSPONDIN TYPE 1 MOTIF B, ISOFORM B"/>
    <property type="match status" value="1"/>
</dbReference>
<feature type="binding site" evidence="10">
    <location>
        <position position="283"/>
    </location>
    <ligand>
        <name>Zn(2+)</name>
        <dbReference type="ChEBI" id="CHEBI:29105"/>
        <note>catalytic</note>
    </ligand>
</feature>
<keyword evidence="12" id="KW-1185">Reference proteome</keyword>
<evidence type="ECO:0000256" key="3">
    <source>
        <dbReference type="ARBA" id="ARBA00022670"/>
    </source>
</evidence>
<dbReference type="PANTHER" id="PTHR13723">
    <property type="entry name" value="ADAMTS A DISINTEGRIN AND METALLOPROTEASE WITH THROMBOSPONDIN MOTIFS PROTEASE"/>
    <property type="match status" value="1"/>
</dbReference>
<dbReference type="Gene3D" id="2.20.100.10">
    <property type="entry name" value="Thrombospondin type-1 (TSP1) repeat"/>
    <property type="match status" value="7"/>
</dbReference>
<evidence type="ECO:0000256" key="2">
    <source>
        <dbReference type="ARBA" id="ARBA00022525"/>
    </source>
</evidence>
<dbReference type="GO" id="GO:0005576">
    <property type="term" value="C:extracellular region"/>
    <property type="evidence" value="ECO:0007669"/>
    <property type="project" value="UniProtKB-SubCell"/>
</dbReference>
<evidence type="ECO:0000256" key="8">
    <source>
        <dbReference type="ARBA" id="ARBA00023157"/>
    </source>
</evidence>
<feature type="binding site" evidence="10">
    <location>
        <position position="293"/>
    </location>
    <ligand>
        <name>Zn(2+)</name>
        <dbReference type="ChEBI" id="CHEBI:29105"/>
        <note>catalytic</note>
    </ligand>
</feature>
<dbReference type="WBParaSite" id="ACRNAN_scaffold117.g22485.t1">
    <property type="protein sequence ID" value="ACRNAN_scaffold117.g22485.t1"/>
    <property type="gene ID" value="ACRNAN_scaffold117.g22485"/>
</dbReference>
<dbReference type="Pfam" id="PF17771">
    <property type="entry name" value="ADAMTS_CR_2"/>
    <property type="match status" value="1"/>
</dbReference>
<comment type="subcellular location">
    <subcellularLocation>
        <location evidence="1">Secreted</location>
    </subcellularLocation>
</comment>
<dbReference type="InterPro" id="IPR001590">
    <property type="entry name" value="Peptidase_M12B"/>
</dbReference>
<evidence type="ECO:0000256" key="7">
    <source>
        <dbReference type="ARBA" id="ARBA00023049"/>
    </source>
</evidence>
<dbReference type="GO" id="GO:0006508">
    <property type="term" value="P:proteolysis"/>
    <property type="evidence" value="ECO:0007669"/>
    <property type="project" value="UniProtKB-KW"/>
</dbReference>